<reference evidence="12 13" key="1">
    <citation type="submission" date="2020-02" db="EMBL/GenBank/DDBJ databases">
        <title>Genomic and physiological characterization of two novel Nitrospinaceae genera.</title>
        <authorList>
            <person name="Mueller A.J."/>
            <person name="Jung M.-Y."/>
            <person name="Strachan C.R."/>
            <person name="Herbold C.W."/>
            <person name="Kirkegaard R.H."/>
            <person name="Daims H."/>
        </authorList>
    </citation>
    <scope>NUCLEOTIDE SEQUENCE [LARGE SCALE GENOMIC DNA]</scope>
    <source>
        <strain evidence="12">EB</strain>
    </source>
</reference>
<evidence type="ECO:0000256" key="7">
    <source>
        <dbReference type="ARBA" id="ARBA00023134"/>
    </source>
</evidence>
<dbReference type="GO" id="GO:0005525">
    <property type="term" value="F:GTP binding"/>
    <property type="evidence" value="ECO:0007669"/>
    <property type="project" value="UniProtKB-UniRule"/>
</dbReference>
<dbReference type="PROSITE" id="PS51706">
    <property type="entry name" value="G_ENGB"/>
    <property type="match status" value="1"/>
</dbReference>
<dbReference type="InterPro" id="IPR027417">
    <property type="entry name" value="P-loop_NTPase"/>
</dbReference>
<evidence type="ECO:0000256" key="3">
    <source>
        <dbReference type="ARBA" id="ARBA00022618"/>
    </source>
</evidence>
<dbReference type="Pfam" id="PF01926">
    <property type="entry name" value="MMR_HSR1"/>
    <property type="match status" value="1"/>
</dbReference>
<dbReference type="SUPFAM" id="SSF52540">
    <property type="entry name" value="P-loop containing nucleoside triphosphate hydrolases"/>
    <property type="match status" value="1"/>
</dbReference>
<comment type="function">
    <text evidence="10">Necessary for normal cell division and for the maintenance of normal septation.</text>
</comment>
<evidence type="ECO:0000256" key="1">
    <source>
        <dbReference type="ARBA" id="ARBA00001946"/>
    </source>
</evidence>
<dbReference type="GO" id="GO:0000917">
    <property type="term" value="P:division septum assembly"/>
    <property type="evidence" value="ECO:0007669"/>
    <property type="project" value="UniProtKB-KW"/>
</dbReference>
<keyword evidence="4" id="KW-0479">Metal-binding</keyword>
<dbReference type="InterPro" id="IPR006073">
    <property type="entry name" value="GTP-bd"/>
</dbReference>
<name>A0A7T0BU10_9BACT</name>
<gene>
    <name evidence="10" type="primary">engB</name>
    <name evidence="12" type="ORF">G3M70_02360</name>
</gene>
<evidence type="ECO:0000313" key="13">
    <source>
        <dbReference type="Proteomes" id="UP000594688"/>
    </source>
</evidence>
<evidence type="ECO:0000313" key="12">
    <source>
        <dbReference type="EMBL" id="QPJ60792.1"/>
    </source>
</evidence>
<dbReference type="EMBL" id="CP048685">
    <property type="protein sequence ID" value="QPJ60792.1"/>
    <property type="molecule type" value="Genomic_DNA"/>
</dbReference>
<comment type="cofactor">
    <cofactor evidence="1">
        <name>Mg(2+)</name>
        <dbReference type="ChEBI" id="CHEBI:18420"/>
    </cofactor>
</comment>
<evidence type="ECO:0000259" key="11">
    <source>
        <dbReference type="PROSITE" id="PS51706"/>
    </source>
</evidence>
<evidence type="ECO:0000256" key="9">
    <source>
        <dbReference type="ARBA" id="ARBA00023306"/>
    </source>
</evidence>
<keyword evidence="3 10" id="KW-0132">Cell division</keyword>
<keyword evidence="8 10" id="KW-0717">Septation</keyword>
<dbReference type="InterPro" id="IPR030393">
    <property type="entry name" value="G_ENGB_dom"/>
</dbReference>
<evidence type="ECO:0000256" key="6">
    <source>
        <dbReference type="ARBA" id="ARBA00022842"/>
    </source>
</evidence>
<feature type="domain" description="EngB-type G" evidence="11">
    <location>
        <begin position="22"/>
        <end position="195"/>
    </location>
</feature>
<dbReference type="AlphaFoldDB" id="A0A7T0BU10"/>
<keyword evidence="9 10" id="KW-0131">Cell cycle</keyword>
<dbReference type="HAMAP" id="MF_00321">
    <property type="entry name" value="GTPase_EngB"/>
    <property type="match status" value="1"/>
</dbReference>
<evidence type="ECO:0000256" key="10">
    <source>
        <dbReference type="HAMAP-Rule" id="MF_00321"/>
    </source>
</evidence>
<evidence type="ECO:0000256" key="5">
    <source>
        <dbReference type="ARBA" id="ARBA00022741"/>
    </source>
</evidence>
<keyword evidence="6" id="KW-0460">Magnesium</keyword>
<dbReference type="Proteomes" id="UP000594688">
    <property type="component" value="Chromosome"/>
</dbReference>
<accession>A0A7T0BU10</accession>
<evidence type="ECO:0000256" key="8">
    <source>
        <dbReference type="ARBA" id="ARBA00023210"/>
    </source>
</evidence>
<proteinExistence type="inferred from homology"/>
<keyword evidence="5 10" id="KW-0547">Nucleotide-binding</keyword>
<dbReference type="KEGG" id="nli:G3M70_02360"/>
<dbReference type="GO" id="GO:0046872">
    <property type="term" value="F:metal ion binding"/>
    <property type="evidence" value="ECO:0007669"/>
    <property type="project" value="UniProtKB-KW"/>
</dbReference>
<sequence>MKIHRAEFITGAVQPKQYPDTALPEVAFAGRSNVGKSSLLNSLLNRKKLVKTSSTPGKTQEINFFDINSRWIFTDLPGYGFAKAPSSVRKKWGVMIERYLTGREPLKLVVLILDIRRNPTDLDLQMQEWLEHYQIPYLLVATKADKLKQGETARQLKKIKAEFDPEGTQQVIAYSSQSDLGRKILWGKIRNFLLEETTEATSSIPPNEI</sequence>
<evidence type="ECO:0000256" key="4">
    <source>
        <dbReference type="ARBA" id="ARBA00022723"/>
    </source>
</evidence>
<dbReference type="CDD" id="cd01876">
    <property type="entry name" value="YihA_EngB"/>
    <property type="match status" value="1"/>
</dbReference>
<comment type="similarity">
    <text evidence="2 10">Belongs to the TRAFAC class TrmE-Era-EngA-EngB-Septin-like GTPase superfamily. EngB GTPase family.</text>
</comment>
<dbReference type="Gene3D" id="3.40.50.300">
    <property type="entry name" value="P-loop containing nucleotide triphosphate hydrolases"/>
    <property type="match status" value="1"/>
</dbReference>
<dbReference type="PANTHER" id="PTHR11649">
    <property type="entry name" value="MSS1/TRME-RELATED GTP-BINDING PROTEIN"/>
    <property type="match status" value="1"/>
</dbReference>
<protein>
    <recommendedName>
        <fullName evidence="10">Probable GTP-binding protein EngB</fullName>
    </recommendedName>
</protein>
<dbReference type="GO" id="GO:0005829">
    <property type="term" value="C:cytosol"/>
    <property type="evidence" value="ECO:0007669"/>
    <property type="project" value="TreeGrafter"/>
</dbReference>
<dbReference type="NCBIfam" id="TIGR03598">
    <property type="entry name" value="GTPase_YsxC"/>
    <property type="match status" value="1"/>
</dbReference>
<organism evidence="12 13">
    <name type="scientific">Candidatus Nitronauta litoralis</name>
    <dbReference type="NCBI Taxonomy" id="2705533"/>
    <lineage>
        <taxon>Bacteria</taxon>
        <taxon>Pseudomonadati</taxon>
        <taxon>Nitrospinota/Tectimicrobiota group</taxon>
        <taxon>Nitrospinota</taxon>
        <taxon>Nitrospinia</taxon>
        <taxon>Nitrospinales</taxon>
        <taxon>Nitrospinaceae</taxon>
        <taxon>Candidatus Nitronauta</taxon>
    </lineage>
</organism>
<dbReference type="InterPro" id="IPR019987">
    <property type="entry name" value="GTP-bd_ribosome_bio_YsxC"/>
</dbReference>
<dbReference type="PANTHER" id="PTHR11649:SF13">
    <property type="entry name" value="ENGB-TYPE G DOMAIN-CONTAINING PROTEIN"/>
    <property type="match status" value="1"/>
</dbReference>
<keyword evidence="7 10" id="KW-0342">GTP-binding</keyword>
<evidence type="ECO:0000256" key="2">
    <source>
        <dbReference type="ARBA" id="ARBA00009638"/>
    </source>
</evidence>
<dbReference type="FunFam" id="3.40.50.300:FF:000098">
    <property type="entry name" value="Probable GTP-binding protein EngB"/>
    <property type="match status" value="1"/>
</dbReference>